<sequence length="60" mass="6673">MGWARINLRALAEKIRVAYGYYFSFLLATGRCGNKLIAYAGRFAAGDCYPRGATHGLSRR</sequence>
<protein>
    <submittedName>
        <fullName evidence="1">Uncharacterized protein</fullName>
    </submittedName>
</protein>
<proteinExistence type="predicted"/>
<organism evidence="1 2">
    <name type="scientific">Halorhodospira halochloris</name>
    <name type="common">Ectothiorhodospira halochloris</name>
    <dbReference type="NCBI Taxonomy" id="1052"/>
    <lineage>
        <taxon>Bacteria</taxon>
        <taxon>Pseudomonadati</taxon>
        <taxon>Pseudomonadota</taxon>
        <taxon>Gammaproteobacteria</taxon>
        <taxon>Chromatiales</taxon>
        <taxon>Ectothiorhodospiraceae</taxon>
        <taxon>Halorhodospira</taxon>
    </lineage>
</organism>
<dbReference type="AlphaFoldDB" id="A0A2Z6F059"/>
<name>A0A2Z6F059_HALHR</name>
<evidence type="ECO:0000313" key="1">
    <source>
        <dbReference type="EMBL" id="BBE11174.1"/>
    </source>
</evidence>
<dbReference type="Proteomes" id="UP000218890">
    <property type="component" value="Chromosome"/>
</dbReference>
<dbReference type="KEGG" id="hhk:HH1059_24360"/>
<evidence type="ECO:0000313" key="2">
    <source>
        <dbReference type="Proteomes" id="UP000218890"/>
    </source>
</evidence>
<gene>
    <name evidence="1" type="ORF">HH1059_24360</name>
</gene>
<reference evidence="1" key="1">
    <citation type="submission" date="2016-02" db="EMBL/GenBank/DDBJ databases">
        <title>Halorhodospira halochloris DSM-1059 complete genome, version 2.</title>
        <authorList>
            <person name="Tsukatani Y."/>
        </authorList>
    </citation>
    <scope>NUCLEOTIDE SEQUENCE</scope>
    <source>
        <strain evidence="1">DSM 1059</strain>
    </source>
</reference>
<accession>A0A2Z6F059</accession>
<keyword evidence="2" id="KW-1185">Reference proteome</keyword>
<dbReference type="EMBL" id="AP017372">
    <property type="protein sequence ID" value="BBE11174.1"/>
    <property type="molecule type" value="Genomic_DNA"/>
</dbReference>